<evidence type="ECO:0000256" key="5">
    <source>
        <dbReference type="ARBA" id="ARBA00022833"/>
    </source>
</evidence>
<dbReference type="GO" id="GO:0008333">
    <property type="term" value="P:endosome to lysosome transport"/>
    <property type="evidence" value="ECO:0007669"/>
    <property type="project" value="TreeGrafter"/>
</dbReference>
<dbReference type="OrthoDB" id="1845386at2759"/>
<dbReference type="GO" id="GO:0030897">
    <property type="term" value="C:HOPS complex"/>
    <property type="evidence" value="ECO:0007669"/>
    <property type="project" value="TreeGrafter"/>
</dbReference>
<feature type="compositionally biased region" description="Polar residues" evidence="8">
    <location>
        <begin position="1"/>
        <end position="13"/>
    </location>
</feature>
<dbReference type="GO" id="GO:0008270">
    <property type="term" value="F:zinc ion binding"/>
    <property type="evidence" value="ECO:0007669"/>
    <property type="project" value="UniProtKB-KW"/>
</dbReference>
<feature type="region of interest" description="Disordered" evidence="8">
    <location>
        <begin position="1"/>
        <end position="25"/>
    </location>
</feature>
<evidence type="ECO:0000313" key="12">
    <source>
        <dbReference type="Proteomes" id="UP000792457"/>
    </source>
</evidence>
<evidence type="ECO:0000256" key="3">
    <source>
        <dbReference type="ARBA" id="ARBA00022723"/>
    </source>
</evidence>
<evidence type="ECO:0000256" key="4">
    <source>
        <dbReference type="ARBA" id="ARBA00022771"/>
    </source>
</evidence>
<dbReference type="GO" id="GO:0031902">
    <property type="term" value="C:late endosome membrane"/>
    <property type="evidence" value="ECO:0007669"/>
    <property type="project" value="UniProtKB-SubCell"/>
</dbReference>
<dbReference type="GO" id="GO:0048284">
    <property type="term" value="P:organelle fusion"/>
    <property type="evidence" value="ECO:0007669"/>
    <property type="project" value="TreeGrafter"/>
</dbReference>
<dbReference type="AlphaFoldDB" id="A0A8K0K300"/>
<protein>
    <recommendedName>
        <fullName evidence="2">Vacuolar protein sorting-associated protein 18 homolog</fullName>
    </recommendedName>
</protein>
<gene>
    <name evidence="11" type="ORF">J437_LFUL000387</name>
</gene>
<dbReference type="CDD" id="cd16462">
    <property type="entry name" value="RING-H2_Pep3p-like"/>
    <property type="match status" value="1"/>
</dbReference>
<dbReference type="GO" id="GO:0006904">
    <property type="term" value="P:vesicle docking involved in exocytosis"/>
    <property type="evidence" value="ECO:0007669"/>
    <property type="project" value="TreeGrafter"/>
</dbReference>
<evidence type="ECO:0000259" key="9">
    <source>
        <dbReference type="Pfam" id="PF05131"/>
    </source>
</evidence>
<keyword evidence="6" id="KW-0472">Membrane</keyword>
<evidence type="ECO:0000256" key="6">
    <source>
        <dbReference type="ARBA" id="ARBA00023136"/>
    </source>
</evidence>
<accession>A0A8K0K300</accession>
<reference evidence="11" key="2">
    <citation type="submission" date="2017-10" db="EMBL/GenBank/DDBJ databases">
        <title>Ladona fulva Genome sequencing and assembly.</title>
        <authorList>
            <person name="Murali S."/>
            <person name="Richards S."/>
            <person name="Bandaranaike D."/>
            <person name="Bellair M."/>
            <person name="Blankenburg K."/>
            <person name="Chao H."/>
            <person name="Dinh H."/>
            <person name="Doddapaneni H."/>
            <person name="Dugan-Rocha S."/>
            <person name="Elkadiri S."/>
            <person name="Gnanaolivu R."/>
            <person name="Hernandez B."/>
            <person name="Skinner E."/>
            <person name="Javaid M."/>
            <person name="Lee S."/>
            <person name="Li M."/>
            <person name="Ming W."/>
            <person name="Munidasa M."/>
            <person name="Muniz J."/>
            <person name="Nguyen L."/>
            <person name="Hughes D."/>
            <person name="Osuji N."/>
            <person name="Pu L.-L."/>
            <person name="Puazo M."/>
            <person name="Qu C."/>
            <person name="Quiroz J."/>
            <person name="Raj R."/>
            <person name="Weissenberger G."/>
            <person name="Xin Y."/>
            <person name="Zou X."/>
            <person name="Han Y."/>
            <person name="Worley K."/>
            <person name="Muzny D."/>
            <person name="Gibbs R."/>
        </authorList>
    </citation>
    <scope>NUCLEOTIDE SEQUENCE</scope>
    <source>
        <strain evidence="11">Sampled in the wild</strain>
    </source>
</reference>
<keyword evidence="5" id="KW-0862">Zinc</keyword>
<evidence type="ECO:0000313" key="11">
    <source>
        <dbReference type="EMBL" id="KAG8227379.1"/>
    </source>
</evidence>
<dbReference type="Pfam" id="PF05131">
    <property type="entry name" value="Pep3_Vps18"/>
    <property type="match status" value="1"/>
</dbReference>
<evidence type="ECO:0000256" key="8">
    <source>
        <dbReference type="SAM" id="MobiDB-lite"/>
    </source>
</evidence>
<proteinExistence type="predicted"/>
<evidence type="ECO:0000259" key="10">
    <source>
        <dbReference type="Pfam" id="PF26148"/>
    </source>
</evidence>
<dbReference type="InterPro" id="IPR007810">
    <property type="entry name" value="Pep3/Vps18_beta-prop"/>
</dbReference>
<evidence type="ECO:0000256" key="7">
    <source>
        <dbReference type="SAM" id="Coils"/>
    </source>
</evidence>
<feature type="domain" description="Pep3/Vps18 beta-propeller" evidence="9">
    <location>
        <begin position="39"/>
        <end position="402"/>
    </location>
</feature>
<dbReference type="GO" id="GO:0007032">
    <property type="term" value="P:endosome organization"/>
    <property type="evidence" value="ECO:0007669"/>
    <property type="project" value="TreeGrafter"/>
</dbReference>
<dbReference type="PANTHER" id="PTHR23323">
    <property type="entry name" value="VACUOLAR PROTEIN SORTING-ASSOCIATED PROTEIN"/>
    <property type="match status" value="1"/>
</dbReference>
<feature type="coiled-coil region" evidence="7">
    <location>
        <begin position="776"/>
        <end position="810"/>
    </location>
</feature>
<dbReference type="PANTHER" id="PTHR23323:SF26">
    <property type="entry name" value="VACUOLAR PROTEIN SORTING-ASSOCIATED PROTEIN 18 HOMOLOG"/>
    <property type="match status" value="1"/>
</dbReference>
<keyword evidence="4" id="KW-0863">Zinc-finger</keyword>
<dbReference type="SUPFAM" id="SSF57850">
    <property type="entry name" value="RING/U-box"/>
    <property type="match status" value="1"/>
</dbReference>
<dbReference type="InterPro" id="IPR058919">
    <property type="entry name" value="Pep3/Vps18_RING_C"/>
</dbReference>
<dbReference type="Pfam" id="PF26148">
    <property type="entry name" value="VPS18_RING_C"/>
    <property type="match status" value="1"/>
</dbReference>
<feature type="domain" description="Pep3/Vps18 RING C-terminal" evidence="10">
    <location>
        <begin position="817"/>
        <end position="913"/>
    </location>
</feature>
<keyword evidence="12" id="KW-1185">Reference proteome</keyword>
<name>A0A8K0K300_LADFU</name>
<evidence type="ECO:0000256" key="2">
    <source>
        <dbReference type="ARBA" id="ARBA00017338"/>
    </source>
</evidence>
<comment type="subcellular location">
    <subcellularLocation>
        <location evidence="1">Late endosome membrane</location>
        <topology evidence="1">Peripheral membrane protein</topology>
        <orientation evidence="1">Cytoplasmic side</orientation>
    </subcellularLocation>
</comment>
<organism evidence="11 12">
    <name type="scientific">Ladona fulva</name>
    <name type="common">Scarce chaser dragonfly</name>
    <name type="synonym">Libellula fulva</name>
    <dbReference type="NCBI Taxonomy" id="123851"/>
    <lineage>
        <taxon>Eukaryota</taxon>
        <taxon>Metazoa</taxon>
        <taxon>Ecdysozoa</taxon>
        <taxon>Arthropoda</taxon>
        <taxon>Hexapoda</taxon>
        <taxon>Insecta</taxon>
        <taxon>Pterygota</taxon>
        <taxon>Palaeoptera</taxon>
        <taxon>Odonata</taxon>
        <taxon>Epiprocta</taxon>
        <taxon>Anisoptera</taxon>
        <taxon>Libelluloidea</taxon>
        <taxon>Libellulidae</taxon>
        <taxon>Ladona</taxon>
    </lineage>
</organism>
<evidence type="ECO:0000256" key="1">
    <source>
        <dbReference type="ARBA" id="ARBA00004492"/>
    </source>
</evidence>
<dbReference type="GO" id="GO:0030674">
    <property type="term" value="F:protein-macromolecule adaptor activity"/>
    <property type="evidence" value="ECO:0007669"/>
    <property type="project" value="TreeGrafter"/>
</dbReference>
<comment type="caution">
    <text evidence="11">The sequence shown here is derived from an EMBL/GenBank/DDBJ whole genome shotgun (WGS) entry which is preliminary data.</text>
</comment>
<dbReference type="GO" id="GO:0007040">
    <property type="term" value="P:lysosome organization"/>
    <property type="evidence" value="ECO:0007669"/>
    <property type="project" value="TreeGrafter"/>
</dbReference>
<sequence length="933" mass="107379">MTSMLDQYTQPLQHSKPGLPRPEMSNTGMIYMKLEEEVPIFSKNKVNFTPSDNLTHLTVSSDVLVLASANNVLLRIDLRHPENPEEIDVSKHINQTKISGLFLDPLGNHLLISLSPDLPGVQADLLYLSRKSTRVKQLSKFKGHEITAVAWNFGNDAENTTGPILLGTSKGLIFESEVGLDNDRLFQTSLEQYWRQVFDVGKGTNIPITGIEFHRFPRTYKYFIIVTTLDRLYQFIGETSSNEERPLLQQIFNKYITKPETYLEIVSTLKYSRLQFFYPSPRGLPKSLVWLSGYGIYFGNIDVSGKAGPETVIANQQLIPFPQPSDLNFSEATVAPLSIILTEFHALLLYVDHVKGICILNRELIFEDIHNETYGKLINITKDSAKGTIWAFSEKAVFKYKVAKEDRNVWQVYVENGEFELAKQYCKDNPAHMDQVLIKQAEMYFERKEYQKSALHYAKSHCSFEEITLKFLQVEEIEALKTFLIKKLEGLKAQDKTQITMIVVWVTELFLSQLGTLRDKREVDSPEYKRLQREFDAFLSHDQVVESVKNNQDAIYKLMASHGDKENMIQFCLINEDYEKVVRHHIQKNNYREALEILKKYNKKELFYQFAPTLIQNIPKQTIHVIINHWKGLEPSKLIPALITCDENDTQDARLVCYDVHYALKLCREHGLTEACVRLSTLLGLWEAAVDLALTVDPELAEYTASLPPPSPESDPDLRKRLWLKIAEHVVKKKDDIKQAMEFMQRCDLIKIEDILPFFSNFVTIDHFKDAICTSLQEYNVHIQTLKGEMEEATESAEVIRQNIQAFRNRHTVVKANDLCCVCDCRLLARAFYIFPCGHRFHSDCLLHQVHPLLPTGKRNRLHDLQKQLALLSSREDTASVGSSSLSTREQIKGDIDNIVASECLFCGEMMIRSIDQPFINDEDFERVMKEWI</sequence>
<dbReference type="EMBL" id="KZ308322">
    <property type="protein sequence ID" value="KAG8227379.1"/>
    <property type="molecule type" value="Genomic_DNA"/>
</dbReference>
<dbReference type="Proteomes" id="UP000792457">
    <property type="component" value="Unassembled WGS sequence"/>
</dbReference>
<keyword evidence="3" id="KW-0479">Metal-binding</keyword>
<keyword evidence="7" id="KW-0175">Coiled coil</keyword>
<reference evidence="11" key="1">
    <citation type="submission" date="2013-04" db="EMBL/GenBank/DDBJ databases">
        <authorList>
            <person name="Qu J."/>
            <person name="Murali S.C."/>
            <person name="Bandaranaike D."/>
            <person name="Bellair M."/>
            <person name="Blankenburg K."/>
            <person name="Chao H."/>
            <person name="Dinh H."/>
            <person name="Doddapaneni H."/>
            <person name="Downs B."/>
            <person name="Dugan-Rocha S."/>
            <person name="Elkadiri S."/>
            <person name="Gnanaolivu R.D."/>
            <person name="Hernandez B."/>
            <person name="Javaid M."/>
            <person name="Jayaseelan J.C."/>
            <person name="Lee S."/>
            <person name="Li M."/>
            <person name="Ming W."/>
            <person name="Munidasa M."/>
            <person name="Muniz J."/>
            <person name="Nguyen L."/>
            <person name="Ongeri F."/>
            <person name="Osuji N."/>
            <person name="Pu L.-L."/>
            <person name="Puazo M."/>
            <person name="Qu C."/>
            <person name="Quiroz J."/>
            <person name="Raj R."/>
            <person name="Weissenberger G."/>
            <person name="Xin Y."/>
            <person name="Zou X."/>
            <person name="Han Y."/>
            <person name="Richards S."/>
            <person name="Worley K."/>
            <person name="Muzny D."/>
            <person name="Gibbs R."/>
        </authorList>
    </citation>
    <scope>NUCLEOTIDE SEQUENCE</scope>
    <source>
        <strain evidence="11">Sampled in the wild</strain>
    </source>
</reference>